<accession>A0A6G0XJV3</accession>
<keyword evidence="4" id="KW-1185">Reference proteome</keyword>
<organism evidence="3 4">
    <name type="scientific">Aphanomyces euteiches</name>
    <dbReference type="NCBI Taxonomy" id="100861"/>
    <lineage>
        <taxon>Eukaryota</taxon>
        <taxon>Sar</taxon>
        <taxon>Stramenopiles</taxon>
        <taxon>Oomycota</taxon>
        <taxon>Saprolegniomycetes</taxon>
        <taxon>Saprolegniales</taxon>
        <taxon>Verrucalvaceae</taxon>
        <taxon>Aphanomyces</taxon>
    </lineage>
</organism>
<dbReference type="PROSITE" id="PS51450">
    <property type="entry name" value="LRR"/>
    <property type="match status" value="1"/>
</dbReference>
<keyword evidence="1" id="KW-0732">Signal</keyword>
<keyword evidence="2" id="KW-0472">Membrane</keyword>
<dbReference type="InterPro" id="IPR001611">
    <property type="entry name" value="Leu-rich_rpt"/>
</dbReference>
<dbReference type="InterPro" id="IPR032675">
    <property type="entry name" value="LRR_dom_sf"/>
</dbReference>
<comment type="caution">
    <text evidence="3">The sequence shown here is derived from an EMBL/GenBank/DDBJ whole genome shotgun (WGS) entry which is preliminary data.</text>
</comment>
<evidence type="ECO:0000256" key="1">
    <source>
        <dbReference type="ARBA" id="ARBA00022729"/>
    </source>
</evidence>
<dbReference type="Gene3D" id="3.80.10.10">
    <property type="entry name" value="Ribonuclease Inhibitor"/>
    <property type="match status" value="1"/>
</dbReference>
<dbReference type="VEuPathDB" id="FungiDB:AeMF1_010242"/>
<dbReference type="Pfam" id="PF13855">
    <property type="entry name" value="LRR_8"/>
    <property type="match status" value="1"/>
</dbReference>
<keyword evidence="2" id="KW-0812">Transmembrane</keyword>
<proteinExistence type="predicted"/>
<evidence type="ECO:0000313" key="4">
    <source>
        <dbReference type="Proteomes" id="UP000481153"/>
    </source>
</evidence>
<dbReference type="SUPFAM" id="SSF52075">
    <property type="entry name" value="Outer arm dynein light chain 1"/>
    <property type="match status" value="1"/>
</dbReference>
<reference evidence="3 4" key="1">
    <citation type="submission" date="2019-07" db="EMBL/GenBank/DDBJ databases">
        <title>Genomics analysis of Aphanomyces spp. identifies a new class of oomycete effector associated with host adaptation.</title>
        <authorList>
            <person name="Gaulin E."/>
        </authorList>
    </citation>
    <scope>NUCLEOTIDE SEQUENCE [LARGE SCALE GENOMIC DNA]</scope>
    <source>
        <strain evidence="3 4">ATCC 201684</strain>
    </source>
</reference>
<dbReference type="PANTHER" id="PTHR24373:SF275">
    <property type="entry name" value="TIR DOMAIN-CONTAINING PROTEIN"/>
    <property type="match status" value="1"/>
</dbReference>
<protein>
    <submittedName>
        <fullName evidence="3">Uncharacterized protein</fullName>
    </submittedName>
</protein>
<evidence type="ECO:0000256" key="2">
    <source>
        <dbReference type="SAM" id="Phobius"/>
    </source>
</evidence>
<name>A0A6G0XJV3_9STRA</name>
<gene>
    <name evidence="3" type="ORF">Ae201684_003968</name>
</gene>
<dbReference type="AlphaFoldDB" id="A0A6G0XJV3"/>
<evidence type="ECO:0000313" key="3">
    <source>
        <dbReference type="EMBL" id="KAF0740591.1"/>
    </source>
</evidence>
<dbReference type="Proteomes" id="UP000481153">
    <property type="component" value="Unassembled WGS sequence"/>
</dbReference>
<keyword evidence="2" id="KW-1133">Transmembrane helix</keyword>
<feature type="transmembrane region" description="Helical" evidence="2">
    <location>
        <begin position="386"/>
        <end position="409"/>
    </location>
</feature>
<dbReference type="EMBL" id="VJMJ01000048">
    <property type="protein sequence ID" value="KAF0740591.1"/>
    <property type="molecule type" value="Genomic_DNA"/>
</dbReference>
<sequence>MGRHTKTKKAKKRRAAPTECSKVVVIQKCPGKSTRACAITRGRKRSCRVIRFSGAHGTYQRMRSRGTNGTVLQIRKARRSCTTKIEYIPPGVVDLGLYIIPRLEMHDVVLPEGLRTLRFTFVNIPPYPSPNFRNITLPNSMEAIYIEESPVSSLDPTDWRNVPLKTLYVTHLNGDLIQCRVFSKSSIETFDRTVFPPSITTLQIRETKVKTFATSTLPTSVVAMNLEHNEIPLSSRSIGGNPIQTLGNRSRFPSGLRNLSMAECQISNISADVEFPPNLLSLDLSGNKLESFPFDKLPQSLRELDLEGNPLKEFNIDNSAVLDQLRNLSDFDATTDHVKCNPPYIKTNVRGKIFACAVSKARKIQSGESIVQGASASASKSSSTTLVLVAVLACLVVAMFALLFVVHILRRRRGRLADQTDMEAAEESLRSVMASYKVQGFDDSVFHPTQ</sequence>
<dbReference type="PANTHER" id="PTHR24373">
    <property type="entry name" value="SLIT RELATED LEUCINE-RICH REPEAT NEURONAL PROTEIN"/>
    <property type="match status" value="1"/>
</dbReference>
<dbReference type="InterPro" id="IPR050328">
    <property type="entry name" value="Dev_Immune_Receptor"/>
</dbReference>